<keyword evidence="12" id="KW-0275">Fatty acid biosynthesis</keyword>
<organism evidence="15 16">
    <name type="scientific">Prochlorococcus marinus (strain MIT 9515)</name>
    <dbReference type="NCBI Taxonomy" id="167542"/>
    <lineage>
        <taxon>Bacteria</taxon>
        <taxon>Bacillati</taxon>
        <taxon>Cyanobacteriota</taxon>
        <taxon>Cyanophyceae</taxon>
        <taxon>Synechococcales</taxon>
        <taxon>Prochlorococcaceae</taxon>
        <taxon>Prochlorococcus</taxon>
    </lineage>
</organism>
<keyword evidence="10" id="KW-0443">Lipid metabolism</keyword>
<evidence type="ECO:0000256" key="10">
    <source>
        <dbReference type="ARBA" id="ARBA00023098"/>
    </source>
</evidence>
<dbReference type="PANTHER" id="PTHR11351:SF31">
    <property type="entry name" value="DESATURASE 1, ISOFORM A-RELATED"/>
    <property type="match status" value="1"/>
</dbReference>
<evidence type="ECO:0000256" key="5">
    <source>
        <dbReference type="ARBA" id="ARBA00022692"/>
    </source>
</evidence>
<dbReference type="STRING" id="167542.P9515_18621"/>
<dbReference type="PANTHER" id="PTHR11351">
    <property type="entry name" value="ACYL-COA DESATURASE"/>
    <property type="match status" value="1"/>
</dbReference>
<evidence type="ECO:0000256" key="3">
    <source>
        <dbReference type="ARBA" id="ARBA00008749"/>
    </source>
</evidence>
<dbReference type="EMBL" id="CP000552">
    <property type="protein sequence ID" value="ABM73069.1"/>
    <property type="molecule type" value="Genomic_DNA"/>
</dbReference>
<evidence type="ECO:0000256" key="9">
    <source>
        <dbReference type="ARBA" id="ARBA00023004"/>
    </source>
</evidence>
<feature type="transmembrane region" description="Helical" evidence="13">
    <location>
        <begin position="203"/>
        <end position="220"/>
    </location>
</feature>
<sequence>MIILHIGLFENSSSNIMKSVIFQETAKLKRPVPAEKVLELHYKFLAPSSHSKNYPPRLHKTWGTIFFMIAIHVLSFVALQPQFWSLPAVTALFFFYWLTACLGVTLGYHRLLSHRSFVVPKWLERFFATCGAISCQHGPIDWVGLHRHHHSFSDTEVDHHNSKRGFWWSHMGWMFKDVEALKAVPKLSADLIKDPYYRFLNKYFLFLQIPIGLCLFAIGQKLEVGGWAMVLWGIPLRLVVVYHITWLVNSATHCWGKAPFESGDESKNNAWVAALTFGEGWHNNHHAFPNSARQGLFKGQIDLTWEHIKLLAKLGYAKKVKLPSRTYY</sequence>
<dbReference type="CDD" id="cd03505">
    <property type="entry name" value="Delta9-FADS-like"/>
    <property type="match status" value="1"/>
</dbReference>
<evidence type="ECO:0000256" key="11">
    <source>
        <dbReference type="ARBA" id="ARBA00023136"/>
    </source>
</evidence>
<evidence type="ECO:0000259" key="14">
    <source>
        <dbReference type="Pfam" id="PF00487"/>
    </source>
</evidence>
<comment type="similarity">
    <text evidence="3">Belongs to the fatty acid desaturase type 2 family.</text>
</comment>
<keyword evidence="11 13" id="KW-0472">Membrane</keyword>
<evidence type="ECO:0000313" key="16">
    <source>
        <dbReference type="Proteomes" id="UP000001589"/>
    </source>
</evidence>
<keyword evidence="4" id="KW-0444">Lipid biosynthesis</keyword>
<comment type="subcellular location">
    <subcellularLocation>
        <location evidence="2">Membrane</location>
        <topology evidence="2">Multi-pass membrane protein</topology>
    </subcellularLocation>
</comment>
<evidence type="ECO:0000256" key="13">
    <source>
        <dbReference type="SAM" id="Phobius"/>
    </source>
</evidence>
<keyword evidence="8 15" id="KW-0560">Oxidoreductase</keyword>
<evidence type="ECO:0000256" key="2">
    <source>
        <dbReference type="ARBA" id="ARBA00004141"/>
    </source>
</evidence>
<keyword evidence="6" id="KW-0276">Fatty acid metabolism</keyword>
<evidence type="ECO:0000256" key="8">
    <source>
        <dbReference type="ARBA" id="ARBA00023002"/>
    </source>
</evidence>
<feature type="transmembrane region" description="Helical" evidence="13">
    <location>
        <begin position="61"/>
        <end position="79"/>
    </location>
</feature>
<keyword evidence="5 13" id="KW-0812">Transmembrane</keyword>
<dbReference type="GO" id="GO:0004768">
    <property type="term" value="F:stearoyl-CoA 9-desaturase activity"/>
    <property type="evidence" value="ECO:0007669"/>
    <property type="project" value="UniProtKB-EC"/>
</dbReference>
<evidence type="ECO:0000256" key="7">
    <source>
        <dbReference type="ARBA" id="ARBA00022989"/>
    </source>
</evidence>
<dbReference type="HOGENOM" id="CLU_027359_1_0_3"/>
<feature type="transmembrane region" description="Helical" evidence="13">
    <location>
        <begin position="226"/>
        <end position="248"/>
    </location>
</feature>
<gene>
    <name evidence="15" type="primary">ole1</name>
    <name evidence="15" type="ordered locus">P9515_18621</name>
</gene>
<dbReference type="AlphaFoldDB" id="A2BZ58"/>
<proteinExistence type="inferred from homology"/>
<name>A2BZ58_PROM5</name>
<feature type="transmembrane region" description="Helical" evidence="13">
    <location>
        <begin position="85"/>
        <end position="108"/>
    </location>
</feature>
<accession>A2BZ58</accession>
<evidence type="ECO:0000256" key="12">
    <source>
        <dbReference type="ARBA" id="ARBA00023160"/>
    </source>
</evidence>
<dbReference type="InterPro" id="IPR005804">
    <property type="entry name" value="FA_desaturase_dom"/>
</dbReference>
<keyword evidence="9" id="KW-0408">Iron</keyword>
<evidence type="ECO:0000313" key="15">
    <source>
        <dbReference type="EMBL" id="ABM73069.1"/>
    </source>
</evidence>
<dbReference type="eggNOG" id="COG1398">
    <property type="taxonomic scope" value="Bacteria"/>
</dbReference>
<evidence type="ECO:0000256" key="1">
    <source>
        <dbReference type="ARBA" id="ARBA00001954"/>
    </source>
</evidence>
<evidence type="ECO:0000256" key="6">
    <source>
        <dbReference type="ARBA" id="ARBA00022832"/>
    </source>
</evidence>
<dbReference type="InterPro" id="IPR015876">
    <property type="entry name" value="Acyl-CoA_DS"/>
</dbReference>
<keyword evidence="7 13" id="KW-1133">Transmembrane helix</keyword>
<dbReference type="PRINTS" id="PR00075">
    <property type="entry name" value="FACDDSATRASE"/>
</dbReference>
<evidence type="ECO:0000256" key="4">
    <source>
        <dbReference type="ARBA" id="ARBA00022516"/>
    </source>
</evidence>
<reference evidence="15 16" key="1">
    <citation type="journal article" date="2007" name="PLoS Genet.">
        <title>Patterns and implications of gene gain and loss in the evolution of Prochlorococcus.</title>
        <authorList>
            <person name="Kettler G.C."/>
            <person name="Martiny A.C."/>
            <person name="Huang K."/>
            <person name="Zucker J."/>
            <person name="Coleman M.L."/>
            <person name="Rodrigue S."/>
            <person name="Chen F."/>
            <person name="Lapidus A."/>
            <person name="Ferriera S."/>
            <person name="Johnson J."/>
            <person name="Steglich C."/>
            <person name="Church G.M."/>
            <person name="Richardson P."/>
            <person name="Chisholm S.W."/>
        </authorList>
    </citation>
    <scope>NUCLEOTIDE SEQUENCE [LARGE SCALE GENOMIC DNA]</scope>
    <source>
        <strain evidence="15 16">MIT 9515</strain>
    </source>
</reference>
<dbReference type="Pfam" id="PF00487">
    <property type="entry name" value="FA_desaturase"/>
    <property type="match status" value="1"/>
</dbReference>
<comment type="cofactor">
    <cofactor evidence="1">
        <name>Fe(2+)</name>
        <dbReference type="ChEBI" id="CHEBI:29033"/>
    </cofactor>
</comment>
<dbReference type="GO" id="GO:0016020">
    <property type="term" value="C:membrane"/>
    <property type="evidence" value="ECO:0007669"/>
    <property type="project" value="UniProtKB-SubCell"/>
</dbReference>
<protein>
    <submittedName>
        <fullName evidence="15">Fatty acid desaturase, type 1</fullName>
        <ecNumber evidence="15">1.14.19.1</ecNumber>
    </submittedName>
</protein>
<dbReference type="KEGG" id="pmc:P9515_18621"/>
<dbReference type="EC" id="1.14.19.1" evidence="15"/>
<feature type="domain" description="Fatty acid desaturase" evidence="14">
    <location>
        <begin position="92"/>
        <end position="290"/>
    </location>
</feature>
<dbReference type="GO" id="GO:0006633">
    <property type="term" value="P:fatty acid biosynthetic process"/>
    <property type="evidence" value="ECO:0007669"/>
    <property type="project" value="UniProtKB-KW"/>
</dbReference>
<dbReference type="Proteomes" id="UP000001589">
    <property type="component" value="Chromosome"/>
</dbReference>